<dbReference type="Pfam" id="PF02738">
    <property type="entry name" value="MoCoBD_1"/>
    <property type="match status" value="1"/>
</dbReference>
<protein>
    <submittedName>
        <fullName evidence="4">Carbon-monoxide dehydrogenase large subunit</fullName>
    </submittedName>
</protein>
<dbReference type="InterPro" id="IPR037165">
    <property type="entry name" value="AldOxase/xan_DH_Mopterin-bd_sf"/>
</dbReference>
<dbReference type="PANTHER" id="PTHR11908:SF132">
    <property type="entry name" value="ALDEHYDE OXIDASE 1-RELATED"/>
    <property type="match status" value="1"/>
</dbReference>
<dbReference type="EMBL" id="BMNT01000009">
    <property type="protein sequence ID" value="GGK77252.1"/>
    <property type="molecule type" value="Genomic_DNA"/>
</dbReference>
<keyword evidence="1" id="KW-0500">Molybdenum</keyword>
<sequence length="801" mass="86213">MTEELDAGLVGRQIAESGMLGEPAPDRHEVGAARRRKEDARLVTGRTHWTDNHQLPGMLHVAFLRSPMAHARIVSVDTSAARGLPGVVAAFSGHDLAAEQGGLPCAWPVTEDIVLPEHPPMAVDMVRYPGEAVACVVATDRYRAADALEAIEIDYEPLPAVLDMTAALREDSAKVHEAGNRAYTWKYAEGDIDAAFRDAPVLIERTYVQQRLIPSAMEPRAVVAQSEGDHFTLYSATQIPHILRIMLAQVTGIPEHRLRVVAPDVGGGFGSKLQVTAEEVLVLLLARRLGKPVKWTESRSEGNLTVHHGRDQLQRVALAADADGRLRGLRVDLLADMGAYLMLVTPGIPILGAFMYNGIYKMDAYDFTCTGVFTTKMPTDAYRGAGRPEATFAIERLMDELAAELSLDPIEVRRRNWITHEEFPYTTIAGLTYDSGNYEAATEKALALFGYDKLRAEQSDRRDRRDPVQLGIGVSTYTEMCGLAPSRVLGSLSYGAGGWEHASVRMLPTGKVEVITGVSPHGQGHETAWSQIVADALGVPFEDISVLHGDTAISHKGMDTYGSRSLAVGGIAVVRACDKVKEKARHIAAHLLEASADDIEFDGGTFRVRGTDSGRTIQEVALAAFAAHDLPEGVEASLDSDATFDPENFSYPHGTHLCAVEVDTETGATKIRSYVAVDDIGKVVNPLIVAGQVHGGLAQGIAQALYEEAVYDAEGNLLTTTMADYLLPSAADLPEFVTDRTETPATSNPLGVKGVGEAGTIASTPAVVNAIVDALRPYGVHDVPMPCTPERIWRAVQGATS</sequence>
<name>A0A917VG21_9ACTN</name>
<dbReference type="InterPro" id="IPR046867">
    <property type="entry name" value="AldOxase/xan_DH_MoCoBD2"/>
</dbReference>
<dbReference type="InterPro" id="IPR000674">
    <property type="entry name" value="Ald_Oxase/Xan_DH_a/b"/>
</dbReference>
<reference evidence="4" key="2">
    <citation type="submission" date="2020-09" db="EMBL/GenBank/DDBJ databases">
        <authorList>
            <person name="Sun Q."/>
            <person name="Ohkuma M."/>
        </authorList>
    </citation>
    <scope>NUCLEOTIDE SEQUENCE</scope>
    <source>
        <strain evidence="4">JCM 13064</strain>
    </source>
</reference>
<dbReference type="AlphaFoldDB" id="A0A917VG21"/>
<dbReference type="PANTHER" id="PTHR11908">
    <property type="entry name" value="XANTHINE DEHYDROGENASE"/>
    <property type="match status" value="1"/>
</dbReference>
<dbReference type="SMART" id="SM01008">
    <property type="entry name" value="Ald_Xan_dh_C"/>
    <property type="match status" value="1"/>
</dbReference>
<evidence type="ECO:0000256" key="1">
    <source>
        <dbReference type="ARBA" id="ARBA00022505"/>
    </source>
</evidence>
<dbReference type="GO" id="GO:0016491">
    <property type="term" value="F:oxidoreductase activity"/>
    <property type="evidence" value="ECO:0007669"/>
    <property type="project" value="UniProtKB-KW"/>
</dbReference>
<evidence type="ECO:0000313" key="5">
    <source>
        <dbReference type="Proteomes" id="UP000645217"/>
    </source>
</evidence>
<accession>A0A917VG21</accession>
<dbReference type="InterPro" id="IPR036856">
    <property type="entry name" value="Ald_Oxase/Xan_DH_a/b_sf"/>
</dbReference>
<dbReference type="InterPro" id="IPR016208">
    <property type="entry name" value="Ald_Oxase/xanthine_DH-like"/>
</dbReference>
<evidence type="ECO:0000256" key="2">
    <source>
        <dbReference type="ARBA" id="ARBA00023002"/>
    </source>
</evidence>
<dbReference type="Proteomes" id="UP000645217">
    <property type="component" value="Unassembled WGS sequence"/>
</dbReference>
<dbReference type="Gene3D" id="3.90.1170.50">
    <property type="entry name" value="Aldehyde oxidase/xanthine dehydrogenase, a/b hammerhead"/>
    <property type="match status" value="1"/>
</dbReference>
<dbReference type="RefSeq" id="WP_189162684.1">
    <property type="nucleotide sequence ID" value="NZ_BMNT01000009.1"/>
</dbReference>
<dbReference type="SUPFAM" id="SSF56003">
    <property type="entry name" value="Molybdenum cofactor-binding domain"/>
    <property type="match status" value="1"/>
</dbReference>
<gene>
    <name evidence="4" type="ORF">GCM10007964_19990</name>
</gene>
<dbReference type="Pfam" id="PF01315">
    <property type="entry name" value="Ald_Xan_dh_C"/>
    <property type="match status" value="1"/>
</dbReference>
<feature type="domain" description="Aldehyde oxidase/xanthine dehydrogenase a/b hammerhead" evidence="3">
    <location>
        <begin position="44"/>
        <end position="159"/>
    </location>
</feature>
<dbReference type="InterPro" id="IPR008274">
    <property type="entry name" value="AldOxase/xan_DH_MoCoBD1"/>
</dbReference>
<organism evidence="4 5">
    <name type="scientific">Sphaerisporangium melleum</name>
    <dbReference type="NCBI Taxonomy" id="321316"/>
    <lineage>
        <taxon>Bacteria</taxon>
        <taxon>Bacillati</taxon>
        <taxon>Actinomycetota</taxon>
        <taxon>Actinomycetes</taxon>
        <taxon>Streptosporangiales</taxon>
        <taxon>Streptosporangiaceae</taxon>
        <taxon>Sphaerisporangium</taxon>
    </lineage>
</organism>
<dbReference type="Gene3D" id="3.30.365.10">
    <property type="entry name" value="Aldehyde oxidase/xanthine dehydrogenase, molybdopterin binding domain"/>
    <property type="match status" value="4"/>
</dbReference>
<evidence type="ECO:0000259" key="3">
    <source>
        <dbReference type="SMART" id="SM01008"/>
    </source>
</evidence>
<keyword evidence="2" id="KW-0560">Oxidoreductase</keyword>
<keyword evidence="5" id="KW-1185">Reference proteome</keyword>
<reference evidence="4" key="1">
    <citation type="journal article" date="2014" name="Int. J. Syst. Evol. Microbiol.">
        <title>Complete genome sequence of Corynebacterium casei LMG S-19264T (=DSM 44701T), isolated from a smear-ripened cheese.</title>
        <authorList>
            <consortium name="US DOE Joint Genome Institute (JGI-PGF)"/>
            <person name="Walter F."/>
            <person name="Albersmeier A."/>
            <person name="Kalinowski J."/>
            <person name="Ruckert C."/>
        </authorList>
    </citation>
    <scope>NUCLEOTIDE SEQUENCE</scope>
    <source>
        <strain evidence="4">JCM 13064</strain>
    </source>
</reference>
<dbReference type="Pfam" id="PF20256">
    <property type="entry name" value="MoCoBD_2"/>
    <property type="match status" value="1"/>
</dbReference>
<evidence type="ECO:0000313" key="4">
    <source>
        <dbReference type="EMBL" id="GGK77252.1"/>
    </source>
</evidence>
<dbReference type="GO" id="GO:0005506">
    <property type="term" value="F:iron ion binding"/>
    <property type="evidence" value="ECO:0007669"/>
    <property type="project" value="InterPro"/>
</dbReference>
<dbReference type="SUPFAM" id="SSF54665">
    <property type="entry name" value="CO dehydrogenase molybdoprotein N-domain-like"/>
    <property type="match status" value="1"/>
</dbReference>
<comment type="caution">
    <text evidence="4">The sequence shown here is derived from an EMBL/GenBank/DDBJ whole genome shotgun (WGS) entry which is preliminary data.</text>
</comment>
<proteinExistence type="predicted"/>